<comment type="caution">
    <text evidence="2">The sequence shown here is derived from an EMBL/GenBank/DDBJ whole genome shotgun (WGS) entry which is preliminary data.</text>
</comment>
<feature type="domain" description="DUF4789" evidence="1">
    <location>
        <begin position="80"/>
        <end position="150"/>
    </location>
</feature>
<gene>
    <name evidence="2" type="ORF">AFUS01_LOCUS21492</name>
</gene>
<sequence>MLFKYPQLKLDFIPVLLLSIQSYCYVFDYNDYDDYGNLKNSSTKLCPDTQAYFNETRKCYDYHSKGPCGDLMVFDRVLDHKMFGECTCKQIPQGGCTTRPTVYWPDNNRCYYIYDQGPCPDGFWLIQAQSNQDSVKCEIIPCLDEYNKQIKPVDSIDIDPDSKFLFLFGSKCFTSATPDQSLCPPDKEAYFLIDVGFEHTCVERGRMGCPPIVTLSGPNECSNGRLPDLNGSCEPDASLDYQV</sequence>
<name>A0A8J2K7C5_9HEXA</name>
<evidence type="ECO:0000313" key="2">
    <source>
        <dbReference type="EMBL" id="CAG7733019.1"/>
    </source>
</evidence>
<dbReference type="OrthoDB" id="6328618at2759"/>
<dbReference type="Proteomes" id="UP000708208">
    <property type="component" value="Unassembled WGS sequence"/>
</dbReference>
<dbReference type="Pfam" id="PF16033">
    <property type="entry name" value="DUF4789"/>
    <property type="match status" value="1"/>
</dbReference>
<keyword evidence="3" id="KW-1185">Reference proteome</keyword>
<organism evidence="2 3">
    <name type="scientific">Allacma fusca</name>
    <dbReference type="NCBI Taxonomy" id="39272"/>
    <lineage>
        <taxon>Eukaryota</taxon>
        <taxon>Metazoa</taxon>
        <taxon>Ecdysozoa</taxon>
        <taxon>Arthropoda</taxon>
        <taxon>Hexapoda</taxon>
        <taxon>Collembola</taxon>
        <taxon>Symphypleona</taxon>
        <taxon>Sminthuridae</taxon>
        <taxon>Allacma</taxon>
    </lineage>
</organism>
<evidence type="ECO:0000313" key="3">
    <source>
        <dbReference type="Proteomes" id="UP000708208"/>
    </source>
</evidence>
<proteinExistence type="predicted"/>
<accession>A0A8J2K7C5</accession>
<dbReference type="InterPro" id="IPR031993">
    <property type="entry name" value="DUF4789"/>
</dbReference>
<protein>
    <recommendedName>
        <fullName evidence="1">DUF4789 domain-containing protein</fullName>
    </recommendedName>
</protein>
<dbReference type="AlphaFoldDB" id="A0A8J2K7C5"/>
<reference evidence="2" key="1">
    <citation type="submission" date="2021-06" db="EMBL/GenBank/DDBJ databases">
        <authorList>
            <person name="Hodson N. C."/>
            <person name="Mongue J. A."/>
            <person name="Jaron S. K."/>
        </authorList>
    </citation>
    <scope>NUCLEOTIDE SEQUENCE</scope>
</reference>
<evidence type="ECO:0000259" key="1">
    <source>
        <dbReference type="Pfam" id="PF16033"/>
    </source>
</evidence>
<dbReference type="EMBL" id="CAJVCH010241806">
    <property type="protein sequence ID" value="CAG7733019.1"/>
    <property type="molecule type" value="Genomic_DNA"/>
</dbReference>